<keyword evidence="1" id="KW-0812">Transmembrane</keyword>
<feature type="transmembrane region" description="Helical" evidence="1">
    <location>
        <begin position="6"/>
        <end position="23"/>
    </location>
</feature>
<keyword evidence="1" id="KW-0472">Membrane</keyword>
<dbReference type="EMBL" id="FNEV01000015">
    <property type="protein sequence ID" value="SDJ76669.1"/>
    <property type="molecule type" value="Genomic_DNA"/>
</dbReference>
<accession>A0A1G8WE85</accession>
<gene>
    <name evidence="2" type="ORF">SAMN04490247_3155</name>
</gene>
<evidence type="ECO:0000313" key="2">
    <source>
        <dbReference type="EMBL" id="SDJ76669.1"/>
    </source>
</evidence>
<proteinExistence type="predicted"/>
<dbReference type="Proteomes" id="UP000199225">
    <property type="component" value="Unassembled WGS sequence"/>
</dbReference>
<sequence>MDYTIIFLLGWIIGSLSGLTYSFKEKIEEDQK</sequence>
<evidence type="ECO:0000313" key="3">
    <source>
        <dbReference type="Proteomes" id="UP000199225"/>
    </source>
</evidence>
<protein>
    <submittedName>
        <fullName evidence="2">Uncharacterized protein</fullName>
    </submittedName>
</protein>
<evidence type="ECO:0000256" key="1">
    <source>
        <dbReference type="SAM" id="Phobius"/>
    </source>
</evidence>
<name>A0A1G8WE85_9BACI</name>
<keyword evidence="3" id="KW-1185">Reference proteome</keyword>
<reference evidence="3" key="1">
    <citation type="submission" date="2016-10" db="EMBL/GenBank/DDBJ databases">
        <authorList>
            <person name="Varghese N."/>
            <person name="Submissions S."/>
        </authorList>
    </citation>
    <scope>NUCLEOTIDE SEQUENCE [LARGE SCALE GENOMIC DNA]</scope>
    <source>
        <strain evidence="3">DSM 4771</strain>
    </source>
</reference>
<organism evidence="2 3">
    <name type="scientific">Salimicrobium halophilum</name>
    <dbReference type="NCBI Taxonomy" id="86666"/>
    <lineage>
        <taxon>Bacteria</taxon>
        <taxon>Bacillati</taxon>
        <taxon>Bacillota</taxon>
        <taxon>Bacilli</taxon>
        <taxon>Bacillales</taxon>
        <taxon>Bacillaceae</taxon>
        <taxon>Salimicrobium</taxon>
    </lineage>
</organism>
<dbReference type="AlphaFoldDB" id="A0A1G8WE85"/>
<keyword evidence="1" id="KW-1133">Transmembrane helix</keyword>